<dbReference type="SUPFAM" id="SSF53850">
    <property type="entry name" value="Periplasmic binding protein-like II"/>
    <property type="match status" value="1"/>
</dbReference>
<keyword evidence="7" id="KW-0325">Glycoprotein</keyword>
<comment type="subcellular location">
    <subcellularLocation>
        <location evidence="1">Cell membrane</location>
        <topology evidence="1">Multi-pass membrane protein</topology>
    </subcellularLocation>
</comment>
<evidence type="ECO:0000256" key="7">
    <source>
        <dbReference type="ARBA" id="ARBA00023180"/>
    </source>
</evidence>
<evidence type="ECO:0000313" key="8">
    <source>
        <dbReference type="EnsemblMetazoa" id="AATE020896-PA.1"/>
    </source>
</evidence>
<evidence type="ECO:0000256" key="6">
    <source>
        <dbReference type="ARBA" id="ARBA00023170"/>
    </source>
</evidence>
<evidence type="ECO:0000256" key="1">
    <source>
        <dbReference type="ARBA" id="ARBA00004651"/>
    </source>
</evidence>
<reference evidence="8" key="1">
    <citation type="submission" date="2022-08" db="UniProtKB">
        <authorList>
            <consortium name="EnsemblMetazoa"/>
        </authorList>
    </citation>
    <scope>IDENTIFICATION</scope>
    <source>
        <strain evidence="8">EBRO</strain>
    </source>
</reference>
<dbReference type="PANTHER" id="PTHR42643:SF41">
    <property type="entry name" value="IONOTROPIC RECEPTOR 20A-RELATED"/>
    <property type="match status" value="1"/>
</dbReference>
<evidence type="ECO:0000256" key="5">
    <source>
        <dbReference type="ARBA" id="ARBA00023136"/>
    </source>
</evidence>
<evidence type="ECO:0000256" key="3">
    <source>
        <dbReference type="ARBA" id="ARBA00022692"/>
    </source>
</evidence>
<dbReference type="GO" id="GO:0005886">
    <property type="term" value="C:plasma membrane"/>
    <property type="evidence" value="ECO:0007669"/>
    <property type="project" value="UniProtKB-SubCell"/>
</dbReference>
<dbReference type="VEuPathDB" id="VectorBase:AATE020896"/>
<organism evidence="8">
    <name type="scientific">Anopheles atroparvus</name>
    <name type="common">European mosquito</name>
    <dbReference type="NCBI Taxonomy" id="41427"/>
    <lineage>
        <taxon>Eukaryota</taxon>
        <taxon>Metazoa</taxon>
        <taxon>Ecdysozoa</taxon>
        <taxon>Arthropoda</taxon>
        <taxon>Hexapoda</taxon>
        <taxon>Insecta</taxon>
        <taxon>Pterygota</taxon>
        <taxon>Neoptera</taxon>
        <taxon>Endopterygota</taxon>
        <taxon>Diptera</taxon>
        <taxon>Nematocera</taxon>
        <taxon>Culicoidea</taxon>
        <taxon>Culicidae</taxon>
        <taxon>Anophelinae</taxon>
        <taxon>Anopheles</taxon>
    </lineage>
</organism>
<keyword evidence="6" id="KW-0675">Receptor</keyword>
<dbReference type="AlphaFoldDB" id="A0A182JML5"/>
<accession>A0A182JML5</accession>
<dbReference type="InterPro" id="IPR052192">
    <property type="entry name" value="Insect_Ionotropic_Sensory_Rcpt"/>
</dbReference>
<dbReference type="STRING" id="41427.A0A182JML5"/>
<dbReference type="PANTHER" id="PTHR42643">
    <property type="entry name" value="IONOTROPIC RECEPTOR 20A-RELATED"/>
    <property type="match status" value="1"/>
</dbReference>
<sequence length="765" mass="86757">MKSSFRLELENLLKTIVDAEKLLVVINLAIHPSGLIIEQIGRILFHRGVLNYCVIRRSVKALFSDNFPYAYKLGRNWEGIDVYLLDLAKHRFRCHVKRTVLDINRGNALDRMETVQKLLQNGSVDMHIPRAHYTRKNTGLGLAPAYEWDSLVLVVPKSDQLNLSNIMLQPFSGEVWTLICGYFLIKRCIKLLSFLTRGCSKLRAVTSAYRLPNSFRTVTSVGVELVSFLLIEAYLAKITEFLLYSQFKQDPQTLAEFFRSDILVVIPQYMDALVATFEPPEVAQKLMAKMVRPSEFSQMPAGCCARIHTLHRAEYIIRTRKYWNVDVGRRQLYILPGSLKTIPMSYLLGSNIAFKNSFEQFLLRAHESGMMSQFINTHRDKTTVPHPGIPASLTNGGVVVDATVAQSQVYVPVERSERSQGGQPFLRLDRQLRAVKNVEPHQTPAVSHDMFDRKVRDRLAALEVEQPEPSQIAAQIEDRVVADTLAGVDEHVLQQWALAHHRLDARLGDVQPSQVDLFQQRKAQRHQRLIRQVPAVAEIQIAQLAQVRDRVESYPLERHHDGVEHVPVEEIVADVERTLEVQVLQALQVRQKRKVQVHDARDAQLDAFQLRQEGTEGTQKLLVRREEVVQVEVHDRRLGVGQIEYVALLQLLSVIASSVERSCATKCSNCSPPCSKDENVSLSVLRLGPICLKAQNSSSYTKDERKVSECSRSMRKSSGTLARLWLLNLVDLIVSERRVPRVLRIILISVSTSYSVHSLSVSSTT</sequence>
<evidence type="ECO:0000256" key="2">
    <source>
        <dbReference type="ARBA" id="ARBA00022475"/>
    </source>
</evidence>
<evidence type="ECO:0000256" key="4">
    <source>
        <dbReference type="ARBA" id="ARBA00022989"/>
    </source>
</evidence>
<keyword evidence="2" id="KW-1003">Cell membrane</keyword>
<proteinExistence type="predicted"/>
<keyword evidence="5" id="KW-0472">Membrane</keyword>
<keyword evidence="4" id="KW-1133">Transmembrane helix</keyword>
<protein>
    <submittedName>
        <fullName evidence="8">Uncharacterized protein</fullName>
    </submittedName>
</protein>
<dbReference type="EnsemblMetazoa" id="AATE020896-RA">
    <property type="protein sequence ID" value="AATE020896-PA.1"/>
    <property type="gene ID" value="AATE020896"/>
</dbReference>
<keyword evidence="3" id="KW-0812">Transmembrane</keyword>
<name>A0A182JML5_ANOAO</name>